<dbReference type="PANTHER" id="PTHR43180:SF66">
    <property type="entry name" value="SHORT-CHAIN DEHYDROGENASE_REDUCTASE FAMILY PROTEIN"/>
    <property type="match status" value="1"/>
</dbReference>
<dbReference type="FunCoup" id="W0RQ65">
    <property type="interactions" value="14"/>
</dbReference>
<evidence type="ECO:0000313" key="3">
    <source>
        <dbReference type="EMBL" id="AHG93139.1"/>
    </source>
</evidence>
<accession>W0RQ65</accession>
<dbReference type="PATRIC" id="fig|861299.3.peg.5640"/>
<keyword evidence="2" id="KW-0560">Oxidoreductase</keyword>
<dbReference type="PANTHER" id="PTHR43180">
    <property type="entry name" value="3-OXOACYL-(ACYL-CARRIER-PROTEIN) REDUCTASE (AFU_ORTHOLOGUE AFUA_6G11210)"/>
    <property type="match status" value="1"/>
</dbReference>
<evidence type="ECO:0000313" key="4">
    <source>
        <dbReference type="Proteomes" id="UP000019151"/>
    </source>
</evidence>
<dbReference type="InParanoid" id="W0RQ65"/>
<dbReference type="InterPro" id="IPR020904">
    <property type="entry name" value="Sc_DH/Rdtase_CS"/>
</dbReference>
<dbReference type="PRINTS" id="PR00080">
    <property type="entry name" value="SDRFAMILY"/>
</dbReference>
<dbReference type="NCBIfam" id="NF005559">
    <property type="entry name" value="PRK07231.1"/>
    <property type="match status" value="1"/>
</dbReference>
<geneLocation type="plasmid" evidence="3 4">
    <name>2</name>
</geneLocation>
<dbReference type="HOGENOM" id="CLU_010194_1_0_0"/>
<dbReference type="GO" id="GO:0016491">
    <property type="term" value="F:oxidoreductase activity"/>
    <property type="evidence" value="ECO:0007669"/>
    <property type="project" value="UniProtKB-KW"/>
</dbReference>
<dbReference type="PROSITE" id="PS00061">
    <property type="entry name" value="ADH_SHORT"/>
    <property type="match status" value="1"/>
</dbReference>
<comment type="similarity">
    <text evidence="1">Belongs to the short-chain dehydrogenases/reductases (SDR) family.</text>
</comment>
<keyword evidence="4" id="KW-1185">Reference proteome</keyword>
<evidence type="ECO:0000256" key="1">
    <source>
        <dbReference type="ARBA" id="ARBA00006484"/>
    </source>
</evidence>
<dbReference type="Gene3D" id="3.40.50.720">
    <property type="entry name" value="NAD(P)-binding Rossmann-like Domain"/>
    <property type="match status" value="1"/>
</dbReference>
<gene>
    <name evidence="3" type="ORF">J421_5604</name>
</gene>
<dbReference type="Proteomes" id="UP000019151">
    <property type="component" value="Plasmid 2"/>
</dbReference>
<evidence type="ECO:0000256" key="2">
    <source>
        <dbReference type="ARBA" id="ARBA00023002"/>
    </source>
</evidence>
<name>W0RQ65_9BACT</name>
<dbReference type="AlphaFoldDB" id="W0RQ65"/>
<sequence length="258" mass="26847">MPTAGTRLRDRAVLITGASTGIGRACALRFAREGARLALADVQVEGGEALAREITAAGGTACFVRADVARRADNELAVDACVDRFGRLDVLFCNAGVNLPKRLPDSDDDDIARVLGVNVLGPLYAARHAIPVMQKQGGGCILFTASKTGLVAQTDSPVYCASKGAVVMLAKALALDYATQGIRVNALCPGIIETPMLREFADAMDDPGAAWARYSAAQPMGRLGTAEECADAALWLVSDESSFVTGVALPVDGGFTAM</sequence>
<dbReference type="KEGG" id="gba:J421_5604"/>
<reference evidence="3 4" key="1">
    <citation type="journal article" date="2014" name="Genome Announc.">
        <title>Genome Sequence and Methylome of Soil Bacterium Gemmatirosa kalamazoonensis KBS708T, a Member of the Rarely Cultivated Gemmatimonadetes Phylum.</title>
        <authorList>
            <person name="Debruyn J.M."/>
            <person name="Radosevich M."/>
            <person name="Wommack K.E."/>
            <person name="Polson S.W."/>
            <person name="Hauser L.J."/>
            <person name="Fawaz M.N."/>
            <person name="Korlach J."/>
            <person name="Tsai Y.C."/>
        </authorList>
    </citation>
    <scope>NUCLEOTIDE SEQUENCE [LARGE SCALE GENOMIC DNA]</scope>
    <source>
        <strain evidence="3 4">KBS708</strain>
        <plasmid evidence="4">Plasmid 2</plasmid>
    </source>
</reference>
<dbReference type="FunFam" id="3.40.50.720:FF:000084">
    <property type="entry name" value="Short-chain dehydrogenase reductase"/>
    <property type="match status" value="1"/>
</dbReference>
<dbReference type="eggNOG" id="COG1028">
    <property type="taxonomic scope" value="Bacteria"/>
</dbReference>
<keyword evidence="3" id="KW-0614">Plasmid</keyword>
<dbReference type="RefSeq" id="WP_025414446.1">
    <property type="nucleotide sequence ID" value="NZ_CP007130.1"/>
</dbReference>
<dbReference type="EMBL" id="CP007130">
    <property type="protein sequence ID" value="AHG93139.1"/>
    <property type="molecule type" value="Genomic_DNA"/>
</dbReference>
<dbReference type="InterPro" id="IPR002347">
    <property type="entry name" value="SDR_fam"/>
</dbReference>
<protein>
    <submittedName>
        <fullName evidence="3">Short-chain dehydrogenase/reductase SDR</fullName>
    </submittedName>
</protein>
<dbReference type="InterPro" id="IPR036291">
    <property type="entry name" value="NAD(P)-bd_dom_sf"/>
</dbReference>
<proteinExistence type="inferred from homology"/>
<organism evidence="3 4">
    <name type="scientific">Gemmatirosa kalamazoonensis</name>
    <dbReference type="NCBI Taxonomy" id="861299"/>
    <lineage>
        <taxon>Bacteria</taxon>
        <taxon>Pseudomonadati</taxon>
        <taxon>Gemmatimonadota</taxon>
        <taxon>Gemmatimonadia</taxon>
        <taxon>Gemmatimonadales</taxon>
        <taxon>Gemmatimonadaceae</taxon>
        <taxon>Gemmatirosa</taxon>
    </lineage>
</organism>
<dbReference type="OrthoDB" id="9803333at2"/>
<dbReference type="CDD" id="cd05233">
    <property type="entry name" value="SDR_c"/>
    <property type="match status" value="1"/>
</dbReference>
<dbReference type="SUPFAM" id="SSF51735">
    <property type="entry name" value="NAD(P)-binding Rossmann-fold domains"/>
    <property type="match status" value="1"/>
</dbReference>
<dbReference type="Pfam" id="PF13561">
    <property type="entry name" value="adh_short_C2"/>
    <property type="match status" value="1"/>
</dbReference>
<dbReference type="PRINTS" id="PR00081">
    <property type="entry name" value="GDHRDH"/>
</dbReference>